<dbReference type="AlphaFoldDB" id="A0A660CL75"/>
<evidence type="ECO:0000313" key="2">
    <source>
        <dbReference type="Proteomes" id="UP000317303"/>
    </source>
</evidence>
<dbReference type="EMBL" id="VLJV01000001">
    <property type="protein sequence ID" value="TWH22409.1"/>
    <property type="molecule type" value="Genomic_DNA"/>
</dbReference>
<protein>
    <recommendedName>
        <fullName evidence="3">WXG100 family type VII secretion target</fullName>
    </recommendedName>
</protein>
<sequence>MTGPGFETDAERLGQRAGEFETLNRRAAEIAERLREAVSSTPWGDDEVGQAFESRHRGHADETAGVFDALSGGLADMGESLSSAASAYLAADESAAESITESGRES</sequence>
<reference evidence="1 2" key="1">
    <citation type="submission" date="2019-07" db="EMBL/GenBank/DDBJ databases">
        <title>R&amp;d 2014.</title>
        <authorList>
            <person name="Klenk H.-P."/>
        </authorList>
    </citation>
    <scope>NUCLEOTIDE SEQUENCE [LARGE SCALE GENOMIC DNA]</scope>
    <source>
        <strain evidence="1 2">DSM 43194</strain>
    </source>
</reference>
<proteinExistence type="predicted"/>
<dbReference type="Proteomes" id="UP000317303">
    <property type="component" value="Unassembled WGS sequence"/>
</dbReference>
<dbReference type="Gene3D" id="1.10.287.1060">
    <property type="entry name" value="ESAT-6-like"/>
    <property type="match status" value="1"/>
</dbReference>
<organism evidence="1 2">
    <name type="scientific">Prauserella rugosa</name>
    <dbReference type="NCBI Taxonomy" id="43354"/>
    <lineage>
        <taxon>Bacteria</taxon>
        <taxon>Bacillati</taxon>
        <taxon>Actinomycetota</taxon>
        <taxon>Actinomycetes</taxon>
        <taxon>Pseudonocardiales</taxon>
        <taxon>Pseudonocardiaceae</taxon>
        <taxon>Prauserella</taxon>
    </lineage>
</organism>
<accession>A0A660CL75</accession>
<evidence type="ECO:0008006" key="3">
    <source>
        <dbReference type="Google" id="ProtNLM"/>
    </source>
</evidence>
<gene>
    <name evidence="1" type="ORF">JD82_04290</name>
</gene>
<evidence type="ECO:0000313" key="1">
    <source>
        <dbReference type="EMBL" id="TWH22409.1"/>
    </source>
</evidence>
<name>A0A660CL75_9PSEU</name>
<keyword evidence="2" id="KW-1185">Reference proteome</keyword>
<comment type="caution">
    <text evidence="1">The sequence shown here is derived from an EMBL/GenBank/DDBJ whole genome shotgun (WGS) entry which is preliminary data.</text>
</comment>